<dbReference type="PROSITE" id="PS50929">
    <property type="entry name" value="ABC_TM1F"/>
    <property type="match status" value="1"/>
</dbReference>
<name>A0ABV4R3H1_9ACTN</name>
<evidence type="ECO:0000256" key="7">
    <source>
        <dbReference type="SAM" id="MobiDB-lite"/>
    </source>
</evidence>
<dbReference type="InterPro" id="IPR011527">
    <property type="entry name" value="ABC1_TM_dom"/>
</dbReference>
<dbReference type="InterPro" id="IPR003439">
    <property type="entry name" value="ABC_transporter-like_ATP-bd"/>
</dbReference>
<evidence type="ECO:0000256" key="5">
    <source>
        <dbReference type="ARBA" id="ARBA00022989"/>
    </source>
</evidence>
<dbReference type="Pfam" id="PF00664">
    <property type="entry name" value="ABC_membrane"/>
    <property type="match status" value="1"/>
</dbReference>
<dbReference type="PANTHER" id="PTHR43394">
    <property type="entry name" value="ATP-DEPENDENT PERMEASE MDL1, MITOCHONDRIAL"/>
    <property type="match status" value="1"/>
</dbReference>
<dbReference type="InterPro" id="IPR017871">
    <property type="entry name" value="ABC_transporter-like_CS"/>
</dbReference>
<dbReference type="PANTHER" id="PTHR43394:SF1">
    <property type="entry name" value="ATP-BINDING CASSETTE SUB-FAMILY B MEMBER 10, MITOCHONDRIAL"/>
    <property type="match status" value="1"/>
</dbReference>
<reference evidence="11 12" key="1">
    <citation type="submission" date="2023-11" db="EMBL/GenBank/DDBJ databases">
        <title>Actinomadura monticuli sp. nov., isolated from volcanic ash.</title>
        <authorList>
            <person name="Lee S.D."/>
            <person name="Yang H."/>
            <person name="Kim I.S."/>
        </authorList>
    </citation>
    <scope>NUCLEOTIDE SEQUENCE [LARGE SCALE GENOMIC DNA]</scope>
    <source>
        <strain evidence="11 12">DSM 45346</strain>
    </source>
</reference>
<sequence>MPLTSAPADPPADPVDEPVNGAGPGSRAGAADPVALRRDGRRLLRAAVRRFRGPLALLAALTAVRAASMLAMPAMLAKAVDAVRGGGDLTAAVAGLALVLAVGAAAEAGEELAGTYCGSRITAWLRHRLIGRVLELGEPGRRRFATGDVLSRLTESAGGPASFPTLLVSGAATLATTAGAVVALALIDWTLAVAFVLGVPPAVLALRVFVAKASEPFAEYQRHQAEIGTRLLDARQGARTIRAAGTADREIRRILLPLLPLGAAGRRTWAVQGQVGWRLSLLAPLLQIVVVGVAGVRLAAGDVTAGGLVAAASYTSMAAGAAALFDTFVALLNCEVGAGRVAEVLDAAPAVRPPERPVPLPDGPGALRLRQVTVRVGGRTVLDGLDLAVPPGAAVALVGASGTGKSVLVSTIGRLLDPDEGRVELDGVPVADVALPRLRLAVAYAFERPALLGATVHDMIAYARPGATRAEVRGAARTAAADGFVQALPAGYDTPLAEAPLSGGELQRLGLARAALADARLLVLDDATSSLDTATEMRVTLALREILDGRTSLVVARRPATAARADLVAWLDSGRIRALAPHAELWPDPRYRAVFAAEPGGSPGAPAPCTAAPGPGT</sequence>
<feature type="transmembrane region" description="Helical" evidence="8">
    <location>
        <begin position="275"/>
        <end position="296"/>
    </location>
</feature>
<dbReference type="InterPro" id="IPR036640">
    <property type="entry name" value="ABC1_TM_sf"/>
</dbReference>
<keyword evidence="3" id="KW-0547">Nucleotide-binding</keyword>
<feature type="transmembrane region" description="Helical" evidence="8">
    <location>
        <begin position="308"/>
        <end position="332"/>
    </location>
</feature>
<dbReference type="InterPro" id="IPR027417">
    <property type="entry name" value="P-loop_NTPase"/>
</dbReference>
<feature type="transmembrane region" description="Helical" evidence="8">
    <location>
        <begin position="192"/>
        <end position="210"/>
    </location>
</feature>
<feature type="transmembrane region" description="Helical" evidence="8">
    <location>
        <begin position="55"/>
        <end position="77"/>
    </location>
</feature>
<evidence type="ECO:0000313" key="12">
    <source>
        <dbReference type="Proteomes" id="UP001569904"/>
    </source>
</evidence>
<keyword evidence="2 8" id="KW-0812">Transmembrane</keyword>
<proteinExistence type="predicted"/>
<keyword evidence="4 11" id="KW-0067">ATP-binding</keyword>
<evidence type="ECO:0000256" key="8">
    <source>
        <dbReference type="SAM" id="Phobius"/>
    </source>
</evidence>
<dbReference type="EMBL" id="JAXCEH010000019">
    <property type="protein sequence ID" value="MFA1557191.1"/>
    <property type="molecule type" value="Genomic_DNA"/>
</dbReference>
<dbReference type="InterPro" id="IPR003593">
    <property type="entry name" value="AAA+_ATPase"/>
</dbReference>
<evidence type="ECO:0000256" key="2">
    <source>
        <dbReference type="ARBA" id="ARBA00022692"/>
    </source>
</evidence>
<dbReference type="PROSITE" id="PS00211">
    <property type="entry name" value="ABC_TRANSPORTER_1"/>
    <property type="match status" value="1"/>
</dbReference>
<evidence type="ECO:0000256" key="4">
    <source>
        <dbReference type="ARBA" id="ARBA00022840"/>
    </source>
</evidence>
<evidence type="ECO:0000256" key="1">
    <source>
        <dbReference type="ARBA" id="ARBA00004651"/>
    </source>
</evidence>
<evidence type="ECO:0000256" key="3">
    <source>
        <dbReference type="ARBA" id="ARBA00022741"/>
    </source>
</evidence>
<organism evidence="11 12">
    <name type="scientific">Actinomadura chokoriensis</name>
    <dbReference type="NCBI Taxonomy" id="454156"/>
    <lineage>
        <taxon>Bacteria</taxon>
        <taxon>Bacillati</taxon>
        <taxon>Actinomycetota</taxon>
        <taxon>Actinomycetes</taxon>
        <taxon>Streptosporangiales</taxon>
        <taxon>Thermomonosporaceae</taxon>
        <taxon>Actinomadura</taxon>
    </lineage>
</organism>
<gene>
    <name evidence="11" type="ORF">SM436_26230</name>
</gene>
<keyword evidence="5 8" id="KW-1133">Transmembrane helix</keyword>
<evidence type="ECO:0000313" key="11">
    <source>
        <dbReference type="EMBL" id="MFA1557191.1"/>
    </source>
</evidence>
<evidence type="ECO:0000259" key="10">
    <source>
        <dbReference type="PROSITE" id="PS50929"/>
    </source>
</evidence>
<protein>
    <submittedName>
        <fullName evidence="11">ABC transporter ATP-binding protein</fullName>
    </submittedName>
</protein>
<dbReference type="GO" id="GO:0005524">
    <property type="term" value="F:ATP binding"/>
    <property type="evidence" value="ECO:0007669"/>
    <property type="project" value="UniProtKB-KW"/>
</dbReference>
<keyword evidence="6 8" id="KW-0472">Membrane</keyword>
<comment type="caution">
    <text evidence="11">The sequence shown here is derived from an EMBL/GenBank/DDBJ whole genome shotgun (WGS) entry which is preliminary data.</text>
</comment>
<feature type="domain" description="ABC transmembrane type-1" evidence="10">
    <location>
        <begin position="56"/>
        <end position="321"/>
    </location>
</feature>
<dbReference type="InterPro" id="IPR039421">
    <property type="entry name" value="Type_1_exporter"/>
</dbReference>
<feature type="domain" description="ABC transporter" evidence="9">
    <location>
        <begin position="367"/>
        <end position="598"/>
    </location>
</feature>
<feature type="region of interest" description="Disordered" evidence="7">
    <location>
        <begin position="1"/>
        <end position="31"/>
    </location>
</feature>
<keyword evidence="12" id="KW-1185">Reference proteome</keyword>
<dbReference type="SMART" id="SM00382">
    <property type="entry name" value="AAA"/>
    <property type="match status" value="1"/>
</dbReference>
<accession>A0ABV4R3H1</accession>
<dbReference type="Pfam" id="PF00005">
    <property type="entry name" value="ABC_tran"/>
    <property type="match status" value="1"/>
</dbReference>
<dbReference type="RefSeq" id="WP_371943931.1">
    <property type="nucleotide sequence ID" value="NZ_JAXCEH010000019.1"/>
</dbReference>
<feature type="transmembrane region" description="Helical" evidence="8">
    <location>
        <begin position="166"/>
        <end position="186"/>
    </location>
</feature>
<dbReference type="Gene3D" id="3.40.50.300">
    <property type="entry name" value="P-loop containing nucleotide triphosphate hydrolases"/>
    <property type="match status" value="1"/>
</dbReference>
<evidence type="ECO:0000259" key="9">
    <source>
        <dbReference type="PROSITE" id="PS50893"/>
    </source>
</evidence>
<evidence type="ECO:0000256" key="6">
    <source>
        <dbReference type="ARBA" id="ARBA00023136"/>
    </source>
</evidence>
<dbReference type="Gene3D" id="1.20.1560.10">
    <property type="entry name" value="ABC transporter type 1, transmembrane domain"/>
    <property type="match status" value="1"/>
</dbReference>
<dbReference type="PROSITE" id="PS50893">
    <property type="entry name" value="ABC_TRANSPORTER_2"/>
    <property type="match status" value="1"/>
</dbReference>
<dbReference type="SUPFAM" id="SSF52540">
    <property type="entry name" value="P-loop containing nucleoside triphosphate hydrolases"/>
    <property type="match status" value="1"/>
</dbReference>
<comment type="subcellular location">
    <subcellularLocation>
        <location evidence="1">Cell membrane</location>
        <topology evidence="1">Multi-pass membrane protein</topology>
    </subcellularLocation>
</comment>
<dbReference type="SUPFAM" id="SSF90123">
    <property type="entry name" value="ABC transporter transmembrane region"/>
    <property type="match status" value="1"/>
</dbReference>
<dbReference type="Proteomes" id="UP001569904">
    <property type="component" value="Unassembled WGS sequence"/>
</dbReference>